<feature type="region of interest" description="Disordered" evidence="1">
    <location>
        <begin position="67"/>
        <end position="100"/>
    </location>
</feature>
<organism evidence="2 3">
    <name type="scientific">Portunus trituberculatus</name>
    <name type="common">Swimming crab</name>
    <name type="synonym">Neptunus trituberculatus</name>
    <dbReference type="NCBI Taxonomy" id="210409"/>
    <lineage>
        <taxon>Eukaryota</taxon>
        <taxon>Metazoa</taxon>
        <taxon>Ecdysozoa</taxon>
        <taxon>Arthropoda</taxon>
        <taxon>Crustacea</taxon>
        <taxon>Multicrustacea</taxon>
        <taxon>Malacostraca</taxon>
        <taxon>Eumalacostraca</taxon>
        <taxon>Eucarida</taxon>
        <taxon>Decapoda</taxon>
        <taxon>Pleocyemata</taxon>
        <taxon>Brachyura</taxon>
        <taxon>Eubrachyura</taxon>
        <taxon>Portunoidea</taxon>
        <taxon>Portunidae</taxon>
        <taxon>Portuninae</taxon>
        <taxon>Portunus</taxon>
    </lineage>
</organism>
<comment type="caution">
    <text evidence="2">The sequence shown here is derived from an EMBL/GenBank/DDBJ whole genome shotgun (WGS) entry which is preliminary data.</text>
</comment>
<name>A0A5B7FB68_PORTR</name>
<feature type="compositionally biased region" description="Basic and acidic residues" evidence="1">
    <location>
        <begin position="67"/>
        <end position="76"/>
    </location>
</feature>
<reference evidence="2 3" key="1">
    <citation type="submission" date="2019-05" db="EMBL/GenBank/DDBJ databases">
        <title>Another draft genome of Portunus trituberculatus and its Hox gene families provides insights of decapod evolution.</title>
        <authorList>
            <person name="Jeong J.-H."/>
            <person name="Song I."/>
            <person name="Kim S."/>
            <person name="Choi T."/>
            <person name="Kim D."/>
            <person name="Ryu S."/>
            <person name="Kim W."/>
        </authorList>
    </citation>
    <scope>NUCLEOTIDE SEQUENCE [LARGE SCALE GENOMIC DNA]</scope>
    <source>
        <tissue evidence="2">Muscle</tissue>
    </source>
</reference>
<dbReference type="Proteomes" id="UP000324222">
    <property type="component" value="Unassembled WGS sequence"/>
</dbReference>
<protein>
    <submittedName>
        <fullName evidence="2">Uncharacterized protein</fullName>
    </submittedName>
</protein>
<proteinExistence type="predicted"/>
<gene>
    <name evidence="2" type="ORF">E2C01_035979</name>
</gene>
<evidence type="ECO:0000313" key="2">
    <source>
        <dbReference type="EMBL" id="MPC42358.1"/>
    </source>
</evidence>
<evidence type="ECO:0000313" key="3">
    <source>
        <dbReference type="Proteomes" id="UP000324222"/>
    </source>
</evidence>
<evidence type="ECO:0000256" key="1">
    <source>
        <dbReference type="SAM" id="MobiDB-lite"/>
    </source>
</evidence>
<dbReference type="EMBL" id="VSRR010005404">
    <property type="protein sequence ID" value="MPC42358.1"/>
    <property type="molecule type" value="Genomic_DNA"/>
</dbReference>
<keyword evidence="3" id="KW-1185">Reference proteome</keyword>
<accession>A0A5B7FB68</accession>
<sequence length="100" mass="11133">MMTPRLTLTTEDGPLCLIDCLTRQAINLAAFHKKPLFRKRRWRVSMREGEEPLATCERGGYEASRVERSIAAKLEDGPQADSEAEETSPPGVTVGQSESR</sequence>
<dbReference type="AlphaFoldDB" id="A0A5B7FB68"/>